<dbReference type="Proteomes" id="UP001597018">
    <property type="component" value="Unassembled WGS sequence"/>
</dbReference>
<dbReference type="NCBIfam" id="TIGR04025">
    <property type="entry name" value="PPOX_FMN_DR2398"/>
    <property type="match status" value="1"/>
</dbReference>
<dbReference type="InterPro" id="IPR012349">
    <property type="entry name" value="Split_barrel_FMN-bd"/>
</dbReference>
<gene>
    <name evidence="2" type="ORF">ACFQ16_03055</name>
</gene>
<name>A0ABW3FJP5_9PSEU</name>
<feature type="domain" description="Pyridoxamine 5'-phosphate oxidase N-terminal" evidence="1">
    <location>
        <begin position="48"/>
        <end position="165"/>
    </location>
</feature>
<evidence type="ECO:0000313" key="3">
    <source>
        <dbReference type="Proteomes" id="UP001597018"/>
    </source>
</evidence>
<protein>
    <submittedName>
        <fullName evidence="2">MSMEG_1061 family FMN-dependent PPOX-type flavoprotein</fullName>
    </submittedName>
</protein>
<dbReference type="Gene3D" id="2.30.110.10">
    <property type="entry name" value="Electron Transport, Fmn-binding Protein, Chain A"/>
    <property type="match status" value="1"/>
</dbReference>
<reference evidence="3" key="1">
    <citation type="journal article" date="2019" name="Int. J. Syst. Evol. Microbiol.">
        <title>The Global Catalogue of Microorganisms (GCM) 10K type strain sequencing project: providing services to taxonomists for standard genome sequencing and annotation.</title>
        <authorList>
            <consortium name="The Broad Institute Genomics Platform"/>
            <consortium name="The Broad Institute Genome Sequencing Center for Infectious Disease"/>
            <person name="Wu L."/>
            <person name="Ma J."/>
        </authorList>
    </citation>
    <scope>NUCLEOTIDE SEQUENCE [LARGE SCALE GENOMIC DNA]</scope>
    <source>
        <strain evidence="3">CCUG 56401</strain>
    </source>
</reference>
<keyword evidence="3" id="KW-1185">Reference proteome</keyword>
<evidence type="ECO:0000259" key="1">
    <source>
        <dbReference type="Pfam" id="PF01243"/>
    </source>
</evidence>
<organism evidence="2 3">
    <name type="scientific">Saccharopolyspora rosea</name>
    <dbReference type="NCBI Taxonomy" id="524884"/>
    <lineage>
        <taxon>Bacteria</taxon>
        <taxon>Bacillati</taxon>
        <taxon>Actinomycetota</taxon>
        <taxon>Actinomycetes</taxon>
        <taxon>Pseudonocardiales</taxon>
        <taxon>Pseudonocardiaceae</taxon>
        <taxon>Saccharopolyspora</taxon>
    </lineage>
</organism>
<proteinExistence type="predicted"/>
<comment type="caution">
    <text evidence="2">The sequence shown here is derived from an EMBL/GenBank/DDBJ whole genome shotgun (WGS) entry which is preliminary data.</text>
</comment>
<dbReference type="InterPro" id="IPR024029">
    <property type="entry name" value="Pyridox_Oxase_FMN-dep"/>
</dbReference>
<dbReference type="PANTHER" id="PTHR42815">
    <property type="entry name" value="FAD-BINDING, PUTATIVE (AFU_ORTHOLOGUE AFUA_6G07600)-RELATED"/>
    <property type="match status" value="1"/>
</dbReference>
<dbReference type="RefSeq" id="WP_263249526.1">
    <property type="nucleotide sequence ID" value="NZ_BAABLT010000007.1"/>
</dbReference>
<evidence type="ECO:0000313" key="2">
    <source>
        <dbReference type="EMBL" id="MFD0918711.1"/>
    </source>
</evidence>
<dbReference type="EMBL" id="JBHTIW010000001">
    <property type="protein sequence ID" value="MFD0918711.1"/>
    <property type="molecule type" value="Genomic_DNA"/>
</dbReference>
<accession>A0ABW3FJP5</accession>
<dbReference type="PANTHER" id="PTHR42815:SF2">
    <property type="entry name" value="FAD-BINDING, PUTATIVE (AFU_ORTHOLOGUE AFUA_6G07600)-RELATED"/>
    <property type="match status" value="1"/>
</dbReference>
<dbReference type="InterPro" id="IPR011576">
    <property type="entry name" value="Pyridox_Oxase_N"/>
</dbReference>
<dbReference type="Pfam" id="PF01243">
    <property type="entry name" value="PNPOx_N"/>
    <property type="match status" value="1"/>
</dbReference>
<sequence>MSSARRGAPERTAADDYRPIDMTRVREVLGHPPRFIAEKKQPHVGEFAARFIAHSTFFCLATADAEGRVDTSPRGDPPGSVRVLDPWTLAIPDRPGNRLADTFENLTRNPRVGLMFLVPGIREVMRVNGDAFATDDPDLLAQLGAEGKPAVLAIVVRVREVFAQCGKAVIRARLWEADERGLADALTLGGDFYTMTVAENAGKMADALGDQLGGITAMAEENYRNELY</sequence>
<dbReference type="SUPFAM" id="SSF50475">
    <property type="entry name" value="FMN-binding split barrel"/>
    <property type="match status" value="1"/>
</dbReference>